<evidence type="ECO:0000256" key="1">
    <source>
        <dbReference type="ARBA" id="ARBA00004225"/>
    </source>
</evidence>
<protein>
    <submittedName>
        <fullName evidence="10">Sideroflexin</fullName>
    </submittedName>
</protein>
<feature type="transmembrane region" description="Helical" evidence="9">
    <location>
        <begin position="197"/>
        <end position="217"/>
    </location>
</feature>
<keyword evidence="4 9" id="KW-0812">Transmembrane</keyword>
<evidence type="ECO:0000313" key="10">
    <source>
        <dbReference type="EMBL" id="CDW84214.1"/>
    </source>
</evidence>
<evidence type="ECO:0000256" key="9">
    <source>
        <dbReference type="SAM" id="Phobius"/>
    </source>
</evidence>
<dbReference type="AlphaFoldDB" id="A0A078APW9"/>
<dbReference type="Pfam" id="PF03820">
    <property type="entry name" value="SFXNs"/>
    <property type="match status" value="1"/>
</dbReference>
<feature type="transmembrane region" description="Helical" evidence="9">
    <location>
        <begin position="292"/>
        <end position="314"/>
    </location>
</feature>
<accession>A0A078APW9</accession>
<evidence type="ECO:0000256" key="2">
    <source>
        <dbReference type="ARBA" id="ARBA00005974"/>
    </source>
</evidence>
<dbReference type="GO" id="GO:0005743">
    <property type="term" value="C:mitochondrial inner membrane"/>
    <property type="evidence" value="ECO:0007669"/>
    <property type="project" value="TreeGrafter"/>
</dbReference>
<keyword evidence="8 9" id="KW-0472">Membrane</keyword>
<dbReference type="PANTHER" id="PTHR11153:SF6">
    <property type="entry name" value="SIDEROFLEXIN-5"/>
    <property type="match status" value="1"/>
</dbReference>
<organism evidence="10 11">
    <name type="scientific">Stylonychia lemnae</name>
    <name type="common">Ciliate</name>
    <dbReference type="NCBI Taxonomy" id="5949"/>
    <lineage>
        <taxon>Eukaryota</taxon>
        <taxon>Sar</taxon>
        <taxon>Alveolata</taxon>
        <taxon>Ciliophora</taxon>
        <taxon>Intramacronucleata</taxon>
        <taxon>Spirotrichea</taxon>
        <taxon>Stichotrichia</taxon>
        <taxon>Sporadotrichida</taxon>
        <taxon>Oxytrichidae</taxon>
        <taxon>Stylonychinae</taxon>
        <taxon>Stylonychia</taxon>
    </lineage>
</organism>
<proteinExistence type="inferred from homology"/>
<dbReference type="Proteomes" id="UP000039865">
    <property type="component" value="Unassembled WGS sequence"/>
</dbReference>
<keyword evidence="3" id="KW-0813">Transport</keyword>
<keyword evidence="6 9" id="KW-1133">Transmembrane helix</keyword>
<evidence type="ECO:0000256" key="7">
    <source>
        <dbReference type="ARBA" id="ARBA00023128"/>
    </source>
</evidence>
<dbReference type="GO" id="GO:0006865">
    <property type="term" value="P:amino acid transport"/>
    <property type="evidence" value="ECO:0007669"/>
    <property type="project" value="UniProtKB-KW"/>
</dbReference>
<evidence type="ECO:0000256" key="6">
    <source>
        <dbReference type="ARBA" id="ARBA00022989"/>
    </source>
</evidence>
<dbReference type="PANTHER" id="PTHR11153">
    <property type="entry name" value="SIDEROFLEXIN"/>
    <property type="match status" value="1"/>
</dbReference>
<gene>
    <name evidence="10" type="primary">Contig7819.g8342</name>
    <name evidence="10" type="ORF">STYLEM_13271</name>
</gene>
<dbReference type="OMA" id="STPICCA"/>
<evidence type="ECO:0000256" key="5">
    <source>
        <dbReference type="ARBA" id="ARBA00022970"/>
    </source>
</evidence>
<evidence type="ECO:0000313" key="11">
    <source>
        <dbReference type="Proteomes" id="UP000039865"/>
    </source>
</evidence>
<dbReference type="OrthoDB" id="6608471at2759"/>
<dbReference type="GO" id="GO:1990542">
    <property type="term" value="P:mitochondrial transmembrane transport"/>
    <property type="evidence" value="ECO:0007669"/>
    <property type="project" value="TreeGrafter"/>
</dbReference>
<dbReference type="GO" id="GO:0015075">
    <property type="term" value="F:monoatomic ion transmembrane transporter activity"/>
    <property type="evidence" value="ECO:0007669"/>
    <property type="project" value="InterPro"/>
</dbReference>
<dbReference type="InterPro" id="IPR004686">
    <property type="entry name" value="Mtc"/>
</dbReference>
<evidence type="ECO:0000256" key="4">
    <source>
        <dbReference type="ARBA" id="ARBA00022692"/>
    </source>
</evidence>
<sequence length="347" mass="39130">MSNIGQVQNQDISQLYSFSFNQPLNDLNTFTGRFIHLQRQTDPRNFFISNQQLEESKKLVENYRQMEIAKQNPLMLNKAEFNRLVRAQSIVDSSISKDNGEQIPRFMRMCAFVPVNVPILFGMILSPPSTANTIFWQWFNQSFNAGLNYGNRNSSSKYTNKDLMFGYSAAVGSSVSTALILRRIFGRFTAKIPNSSPKLILINALVASIAGGTASFLNTFCMRQAEMNNGIEYFADEELQQKLGVSQQCARKAIIETAFSRVFLSISCLMTPAFIFYAIDRLGKSPKGKFKIPYEVGVFLFALMVNLPASIAMFPTTGSIDISILKSENEEIQNQVKGNRVYYYKGL</sequence>
<evidence type="ECO:0000256" key="3">
    <source>
        <dbReference type="ARBA" id="ARBA00022448"/>
    </source>
</evidence>
<dbReference type="EMBL" id="CCKQ01012595">
    <property type="protein sequence ID" value="CDW84214.1"/>
    <property type="molecule type" value="Genomic_DNA"/>
</dbReference>
<dbReference type="InParanoid" id="A0A078APW9"/>
<comment type="subcellular location">
    <subcellularLocation>
        <location evidence="1">Mitochondrion membrane</location>
        <topology evidence="1">Multi-pass membrane protein</topology>
    </subcellularLocation>
</comment>
<name>A0A078APW9_STYLE</name>
<keyword evidence="5" id="KW-0029">Amino-acid transport</keyword>
<comment type="similarity">
    <text evidence="2">Belongs to the sideroflexin family.</text>
</comment>
<feature type="transmembrane region" description="Helical" evidence="9">
    <location>
        <begin position="164"/>
        <end position="185"/>
    </location>
</feature>
<keyword evidence="11" id="KW-1185">Reference proteome</keyword>
<reference evidence="10 11" key="1">
    <citation type="submission" date="2014-06" db="EMBL/GenBank/DDBJ databases">
        <authorList>
            <person name="Swart Estienne"/>
        </authorList>
    </citation>
    <scope>NUCLEOTIDE SEQUENCE [LARGE SCALE GENOMIC DNA]</scope>
    <source>
        <strain evidence="10 11">130c</strain>
    </source>
</reference>
<feature type="transmembrane region" description="Helical" evidence="9">
    <location>
        <begin position="262"/>
        <end position="280"/>
    </location>
</feature>
<keyword evidence="7" id="KW-0496">Mitochondrion</keyword>
<evidence type="ECO:0000256" key="8">
    <source>
        <dbReference type="ARBA" id="ARBA00023136"/>
    </source>
</evidence>